<dbReference type="InterPro" id="IPR007345">
    <property type="entry name" value="Polysacch_pyruvyl_Trfase"/>
</dbReference>
<organism evidence="3 4">
    <name type="scientific">Velocimicrobium porci</name>
    <dbReference type="NCBI Taxonomy" id="2606634"/>
    <lineage>
        <taxon>Bacteria</taxon>
        <taxon>Bacillati</taxon>
        <taxon>Bacillota</taxon>
        <taxon>Clostridia</taxon>
        <taxon>Lachnospirales</taxon>
        <taxon>Lachnospiraceae</taxon>
        <taxon>Velocimicrobium</taxon>
    </lineage>
</organism>
<evidence type="ECO:0000259" key="2">
    <source>
        <dbReference type="Pfam" id="PF04230"/>
    </source>
</evidence>
<dbReference type="AlphaFoldDB" id="A0A6L5XUZ7"/>
<evidence type="ECO:0000313" key="4">
    <source>
        <dbReference type="Proteomes" id="UP000482209"/>
    </source>
</evidence>
<keyword evidence="3" id="KW-0808">Transferase</keyword>
<keyword evidence="1" id="KW-0175">Coiled coil</keyword>
<proteinExistence type="predicted"/>
<dbReference type="EMBL" id="VUMT01000002">
    <property type="protein sequence ID" value="MSS62636.1"/>
    <property type="molecule type" value="Genomic_DNA"/>
</dbReference>
<name>A0A6L5XUZ7_9FIRM</name>
<feature type="coiled-coil region" evidence="1">
    <location>
        <begin position="409"/>
        <end position="457"/>
    </location>
</feature>
<evidence type="ECO:0000256" key="1">
    <source>
        <dbReference type="SAM" id="Coils"/>
    </source>
</evidence>
<protein>
    <submittedName>
        <fullName evidence="3">Polysaccharide pyruvyl transferase family protein</fullName>
    </submittedName>
</protein>
<feature type="domain" description="Polysaccharide pyruvyl transferase" evidence="2">
    <location>
        <begin position="86"/>
        <end position="304"/>
    </location>
</feature>
<comment type="caution">
    <text evidence="3">The sequence shown here is derived from an EMBL/GenBank/DDBJ whole genome shotgun (WGS) entry which is preliminary data.</text>
</comment>
<dbReference type="Proteomes" id="UP000482209">
    <property type="component" value="Unassembled WGS sequence"/>
</dbReference>
<dbReference type="GO" id="GO:0016740">
    <property type="term" value="F:transferase activity"/>
    <property type="evidence" value="ECO:0007669"/>
    <property type="project" value="UniProtKB-KW"/>
</dbReference>
<sequence>MKRIYIRAGLSPLENLSPLQILKGNSIGDNVGNLIYAYSAFRSLMVDEDTEIVANHYKVNPKDAEKINEEYDCFVIPLADAFRKDFMPEMRRTTELIKKLTIPCVVVGVGLRAPFEPKLNQSFEFDEDVREFVKAVLDKSAIVGVRGEITSDYLTKLGFREGIDHTVIGCPSMYMFGKDLKVRDLNLTTDSIVSVNNSVMSPNNVQNFLERSMMQLPNHYYLPQRIDELRLLYAGTPYSHVQKRPTYPCTLDARLYAEDRVKFFNSAVTWIDFLSKVDLSFGARLHGNITAILAGAPALLIPHDARMRELTEYHNITHVWAKDIKEDTNLFDLVQKLDFKQVLNGHDKRFEHYVDFLNKNGLEHIFKDGVNPDEAPLDKKMKELDLYEPIKSIRNCSLDEMIERWNNYYPTYNRNLAKMKERVLKAEKESADYKRKLQQEEKRVKELERECESCSISKKMARCISYAKNKIKK</sequence>
<accession>A0A6L5XUZ7</accession>
<evidence type="ECO:0000313" key="3">
    <source>
        <dbReference type="EMBL" id="MSS62636.1"/>
    </source>
</evidence>
<dbReference type="RefSeq" id="WP_154516425.1">
    <property type="nucleotide sequence ID" value="NZ_VUMT01000002.1"/>
</dbReference>
<keyword evidence="4" id="KW-1185">Reference proteome</keyword>
<dbReference type="Pfam" id="PF04230">
    <property type="entry name" value="PS_pyruv_trans"/>
    <property type="match status" value="1"/>
</dbReference>
<gene>
    <name evidence="3" type="ORF">FYJ58_01845</name>
</gene>
<reference evidence="3 4" key="1">
    <citation type="submission" date="2019-08" db="EMBL/GenBank/DDBJ databases">
        <title>In-depth cultivation of the pig gut microbiome towards novel bacterial diversity and tailored functional studies.</title>
        <authorList>
            <person name="Wylensek D."/>
            <person name="Hitch T.C.A."/>
            <person name="Clavel T."/>
        </authorList>
    </citation>
    <scope>NUCLEOTIDE SEQUENCE [LARGE SCALE GENOMIC DNA]</scope>
    <source>
        <strain evidence="3 4">WCA-693-APC-MOT-I</strain>
    </source>
</reference>